<reference evidence="1 2" key="1">
    <citation type="submission" date="2016-07" db="EMBL/GenBank/DDBJ databases">
        <title>Complete genome sequence of the Lentzea guizhouensis DHS C013.</title>
        <authorList>
            <person name="Cao C."/>
        </authorList>
    </citation>
    <scope>NUCLEOTIDE SEQUENCE [LARGE SCALE GENOMIC DNA]</scope>
    <source>
        <strain evidence="1 2">DHS C013</strain>
    </source>
</reference>
<evidence type="ECO:0000313" key="2">
    <source>
        <dbReference type="Proteomes" id="UP000093053"/>
    </source>
</evidence>
<name>A0A1B2HX74_9PSEU</name>
<dbReference type="AlphaFoldDB" id="A0A1B2HX74"/>
<sequence>MRPAYSGVSDLSAATPKIVRMRGIIAVAFVLLGFVFPGVANAETPPGCASAAQIGSTGYVKWRGNNIASVKQFAGCGSNYSYVYVWESFRATGRYWGTQTAIAVYGSAGDSTPDSYKGGNSSQFAPVELWGKPAATLSKCTAAYGMINVQQDDNFTAYSGKRC</sequence>
<dbReference type="EMBL" id="CP016793">
    <property type="protein sequence ID" value="ANZ42316.1"/>
    <property type="molecule type" value="Genomic_DNA"/>
</dbReference>
<proteinExistence type="predicted"/>
<accession>A0A1B2HX74</accession>
<dbReference type="STRING" id="1586287.BBK82_46775"/>
<keyword evidence="2" id="KW-1185">Reference proteome</keyword>
<gene>
    <name evidence="1" type="ORF">BBK82_46775</name>
</gene>
<organism evidence="1 2">
    <name type="scientific">Lentzea guizhouensis</name>
    <dbReference type="NCBI Taxonomy" id="1586287"/>
    <lineage>
        <taxon>Bacteria</taxon>
        <taxon>Bacillati</taxon>
        <taxon>Actinomycetota</taxon>
        <taxon>Actinomycetes</taxon>
        <taxon>Pseudonocardiales</taxon>
        <taxon>Pseudonocardiaceae</taxon>
        <taxon>Lentzea</taxon>
    </lineage>
</organism>
<protein>
    <submittedName>
        <fullName evidence="1">Uncharacterized protein</fullName>
    </submittedName>
</protein>
<dbReference type="KEGG" id="led:BBK82_46775"/>
<evidence type="ECO:0000313" key="1">
    <source>
        <dbReference type="EMBL" id="ANZ42316.1"/>
    </source>
</evidence>
<dbReference type="Proteomes" id="UP000093053">
    <property type="component" value="Chromosome"/>
</dbReference>